<comment type="caution">
    <text evidence="1">The sequence shown here is derived from an EMBL/GenBank/DDBJ whole genome shotgun (WGS) entry which is preliminary data.</text>
</comment>
<protein>
    <submittedName>
        <fullName evidence="1">Uncharacterized protein</fullName>
    </submittedName>
</protein>
<name>A0A412B496_BACUN</name>
<proteinExistence type="predicted"/>
<sequence>MLVLEMVDKLKRLGDKVSLSSSDKSDIELMFHEVLGRTFTKTSCGDCYRDAVIEMYSYLKRYGKMKEKSSYALKNGVLLQVGFGSSEMYTNNNLTDEAAERYLAENPKGIVFFASTPSDWEKRVERRMSPALPLDETLVSELVKAFEVEGATSEIVRDAFKTYKLNGKKVTAKVLDAHIKEAQSVVDSKQTIEAVETVK</sequence>
<gene>
    <name evidence="1" type="ORF">DWY92_19915</name>
</gene>
<reference evidence="1 2" key="1">
    <citation type="submission" date="2018-08" db="EMBL/GenBank/DDBJ databases">
        <title>A genome reference for cultivated species of the human gut microbiota.</title>
        <authorList>
            <person name="Zou Y."/>
            <person name="Xue W."/>
            <person name="Luo G."/>
        </authorList>
    </citation>
    <scope>NUCLEOTIDE SEQUENCE [LARGE SCALE GENOMIC DNA]</scope>
    <source>
        <strain evidence="1 2">AF28-11</strain>
    </source>
</reference>
<dbReference type="EMBL" id="QRTH01000021">
    <property type="protein sequence ID" value="RGQ46835.1"/>
    <property type="molecule type" value="Genomic_DNA"/>
</dbReference>
<organism evidence="1 2">
    <name type="scientific">Bacteroides uniformis</name>
    <dbReference type="NCBI Taxonomy" id="820"/>
    <lineage>
        <taxon>Bacteria</taxon>
        <taxon>Pseudomonadati</taxon>
        <taxon>Bacteroidota</taxon>
        <taxon>Bacteroidia</taxon>
        <taxon>Bacteroidales</taxon>
        <taxon>Bacteroidaceae</taxon>
        <taxon>Bacteroides</taxon>
    </lineage>
</organism>
<evidence type="ECO:0000313" key="2">
    <source>
        <dbReference type="Proteomes" id="UP000283680"/>
    </source>
</evidence>
<dbReference type="Proteomes" id="UP000283680">
    <property type="component" value="Unassembled WGS sequence"/>
</dbReference>
<dbReference type="AlphaFoldDB" id="A0A412B496"/>
<accession>A0A412B496</accession>
<evidence type="ECO:0000313" key="1">
    <source>
        <dbReference type="EMBL" id="RGQ46835.1"/>
    </source>
</evidence>